<protein>
    <submittedName>
        <fullName evidence="1">Uncharacterized protein</fullName>
    </submittedName>
</protein>
<keyword evidence="2" id="KW-1185">Reference proteome</keyword>
<organism evidence="1 2">
    <name type="scientific">Nonomuraea rosea</name>
    <dbReference type="NCBI Taxonomy" id="638574"/>
    <lineage>
        <taxon>Bacteria</taxon>
        <taxon>Bacillati</taxon>
        <taxon>Actinomycetota</taxon>
        <taxon>Actinomycetes</taxon>
        <taxon>Streptosporangiales</taxon>
        <taxon>Streptosporangiaceae</taxon>
        <taxon>Nonomuraea</taxon>
    </lineage>
</organism>
<sequence length="95" mass="10692">MDIYPDFHGPHADGHQPDAEAIAWQHPAPRSHSVRIVRRTCDCREEIYEFCAGGGLAWIRTTDRSPSAPVVRESHPSPYGDALELWRKIMNGAAR</sequence>
<accession>A0ABP6WNX7</accession>
<proteinExistence type="predicted"/>
<evidence type="ECO:0000313" key="2">
    <source>
        <dbReference type="Proteomes" id="UP001500630"/>
    </source>
</evidence>
<reference evidence="2" key="1">
    <citation type="journal article" date="2019" name="Int. J. Syst. Evol. Microbiol.">
        <title>The Global Catalogue of Microorganisms (GCM) 10K type strain sequencing project: providing services to taxonomists for standard genome sequencing and annotation.</title>
        <authorList>
            <consortium name="The Broad Institute Genomics Platform"/>
            <consortium name="The Broad Institute Genome Sequencing Center for Infectious Disease"/>
            <person name="Wu L."/>
            <person name="Ma J."/>
        </authorList>
    </citation>
    <scope>NUCLEOTIDE SEQUENCE [LARGE SCALE GENOMIC DNA]</scope>
    <source>
        <strain evidence="2">JCM 17326</strain>
    </source>
</reference>
<comment type="caution">
    <text evidence="1">The sequence shown here is derived from an EMBL/GenBank/DDBJ whole genome shotgun (WGS) entry which is preliminary data.</text>
</comment>
<dbReference type="RefSeq" id="WP_345563467.1">
    <property type="nucleotide sequence ID" value="NZ_BAABDQ010000007.1"/>
</dbReference>
<gene>
    <name evidence="1" type="ORF">GCM10022419_038500</name>
</gene>
<dbReference type="EMBL" id="BAABDQ010000007">
    <property type="protein sequence ID" value="GAA3554407.1"/>
    <property type="molecule type" value="Genomic_DNA"/>
</dbReference>
<dbReference type="Proteomes" id="UP001500630">
    <property type="component" value="Unassembled WGS sequence"/>
</dbReference>
<evidence type="ECO:0000313" key="1">
    <source>
        <dbReference type="EMBL" id="GAA3554407.1"/>
    </source>
</evidence>
<name>A0ABP6WNX7_9ACTN</name>